<evidence type="ECO:0000313" key="2">
    <source>
        <dbReference type="EMBL" id="NSL56057.1"/>
    </source>
</evidence>
<dbReference type="RefSeq" id="WP_170022409.1">
    <property type="nucleotide sequence ID" value="NZ_JABCSC020000003.1"/>
</dbReference>
<proteinExistence type="predicted"/>
<evidence type="ECO:0000259" key="1">
    <source>
        <dbReference type="Pfam" id="PF12158"/>
    </source>
</evidence>
<dbReference type="Proteomes" id="UP000778523">
    <property type="component" value="Unassembled WGS sequence"/>
</dbReference>
<dbReference type="InterPro" id="IPR021994">
    <property type="entry name" value="DUF3592"/>
</dbReference>
<feature type="domain" description="DUF3592" evidence="1">
    <location>
        <begin position="33"/>
        <end position="121"/>
    </location>
</feature>
<sequence length="121" mass="13697">MDALLIGLVLLVIAVASWYAWQQQRASQAWPAVQGEILSARIERTDDGSNNPETSVRYHVELEYAYVVNGQRFTGTRIRITREGWRSEDEARTQLARYAPGSKVKVYYDPARPQSSVLEPG</sequence>
<reference evidence="2 3" key="1">
    <citation type="submission" date="2020-06" db="EMBL/GenBank/DDBJ databases">
        <title>Draft genome of Uliginosibacterium sp. IMCC34675.</title>
        <authorList>
            <person name="Song J."/>
        </authorList>
    </citation>
    <scope>NUCLEOTIDE SEQUENCE [LARGE SCALE GENOMIC DNA]</scope>
    <source>
        <strain evidence="2 3">IMCC34675</strain>
    </source>
</reference>
<evidence type="ECO:0000313" key="3">
    <source>
        <dbReference type="Proteomes" id="UP000778523"/>
    </source>
</evidence>
<comment type="caution">
    <text evidence="2">The sequence shown here is derived from an EMBL/GenBank/DDBJ whole genome shotgun (WGS) entry which is preliminary data.</text>
</comment>
<keyword evidence="3" id="KW-1185">Reference proteome</keyword>
<accession>A0ABX2IHT8</accession>
<gene>
    <name evidence="2" type="ORF">HJ583_013535</name>
</gene>
<name>A0ABX2IHT8_9RHOO</name>
<dbReference type="Pfam" id="PF12158">
    <property type="entry name" value="DUF3592"/>
    <property type="match status" value="1"/>
</dbReference>
<dbReference type="EMBL" id="JABCSC020000003">
    <property type="protein sequence ID" value="NSL56057.1"/>
    <property type="molecule type" value="Genomic_DNA"/>
</dbReference>
<protein>
    <submittedName>
        <fullName evidence="2">DUF3592 domain-containing protein</fullName>
    </submittedName>
</protein>
<organism evidence="2 3">
    <name type="scientific">Uliginosibacterium aquaticum</name>
    <dbReference type="NCBI Taxonomy" id="2731212"/>
    <lineage>
        <taxon>Bacteria</taxon>
        <taxon>Pseudomonadati</taxon>
        <taxon>Pseudomonadota</taxon>
        <taxon>Betaproteobacteria</taxon>
        <taxon>Rhodocyclales</taxon>
        <taxon>Zoogloeaceae</taxon>
        <taxon>Uliginosibacterium</taxon>
    </lineage>
</organism>